<evidence type="ECO:0000313" key="2">
    <source>
        <dbReference type="Proteomes" id="UP000828048"/>
    </source>
</evidence>
<evidence type="ECO:0000313" key="1">
    <source>
        <dbReference type="EMBL" id="KAH7846348.1"/>
    </source>
</evidence>
<dbReference type="Proteomes" id="UP000828048">
    <property type="component" value="Chromosome 5"/>
</dbReference>
<sequence>MLNYCAFVNLDFKGPKFTWRNNRTEEECRDIISEAWQRNSEGSSTVKICKKLRGCEDKLKEWHRAKFRDPRFQIAVTGDKLMEVQKQLDGGFNPDLVVAEKELRGKMEDLWQKDAMFWRQSSRIKWLQMGDKNSCFFHLTTLQRRQQNQVERMKDEHGVWRSEPKDLDGIIKNHFQSLFNAPGNRNFDDSLSLIDPVM</sequence>
<protein>
    <submittedName>
        <fullName evidence="1">Uncharacterized protein</fullName>
    </submittedName>
</protein>
<gene>
    <name evidence="1" type="ORF">Vadar_012790</name>
</gene>
<keyword evidence="2" id="KW-1185">Reference proteome</keyword>
<comment type="caution">
    <text evidence="1">The sequence shown here is derived from an EMBL/GenBank/DDBJ whole genome shotgun (WGS) entry which is preliminary data.</text>
</comment>
<proteinExistence type="predicted"/>
<accession>A0ACB7XZC4</accession>
<name>A0ACB7XZC4_9ERIC</name>
<organism evidence="1 2">
    <name type="scientific">Vaccinium darrowii</name>
    <dbReference type="NCBI Taxonomy" id="229202"/>
    <lineage>
        <taxon>Eukaryota</taxon>
        <taxon>Viridiplantae</taxon>
        <taxon>Streptophyta</taxon>
        <taxon>Embryophyta</taxon>
        <taxon>Tracheophyta</taxon>
        <taxon>Spermatophyta</taxon>
        <taxon>Magnoliopsida</taxon>
        <taxon>eudicotyledons</taxon>
        <taxon>Gunneridae</taxon>
        <taxon>Pentapetalae</taxon>
        <taxon>asterids</taxon>
        <taxon>Ericales</taxon>
        <taxon>Ericaceae</taxon>
        <taxon>Vaccinioideae</taxon>
        <taxon>Vaccinieae</taxon>
        <taxon>Vaccinium</taxon>
    </lineage>
</organism>
<reference evidence="1 2" key="1">
    <citation type="journal article" date="2021" name="Hortic Res">
        <title>High-quality reference genome and annotation aids understanding of berry development for evergreen blueberry (Vaccinium darrowii).</title>
        <authorList>
            <person name="Yu J."/>
            <person name="Hulse-Kemp A.M."/>
            <person name="Babiker E."/>
            <person name="Staton M."/>
        </authorList>
    </citation>
    <scope>NUCLEOTIDE SEQUENCE [LARGE SCALE GENOMIC DNA]</scope>
    <source>
        <strain evidence="2">cv. NJ 8807/NJ 8810</strain>
        <tissue evidence="1">Young leaf</tissue>
    </source>
</reference>
<dbReference type="EMBL" id="CM037155">
    <property type="protein sequence ID" value="KAH7846348.1"/>
    <property type="molecule type" value="Genomic_DNA"/>
</dbReference>